<dbReference type="PROSITE" id="PS00893">
    <property type="entry name" value="NUDIX_BOX"/>
    <property type="match status" value="1"/>
</dbReference>
<reference evidence="3 4" key="1">
    <citation type="submission" date="2021-05" db="EMBL/GenBank/DDBJ databases">
        <title>Kineosporia and Streptomyces sp. nov. two new marine actinobacteria isolated from Coral.</title>
        <authorList>
            <person name="Buangrab K."/>
            <person name="Sutthacheep M."/>
            <person name="Yeemin T."/>
            <person name="Harunari E."/>
            <person name="Igarashi Y."/>
            <person name="Kanchanasin P."/>
            <person name="Tanasupawat S."/>
            <person name="Phongsopitanun W."/>
        </authorList>
    </citation>
    <scope>NUCLEOTIDE SEQUENCE [LARGE SCALE GENOMIC DNA]</scope>
    <source>
        <strain evidence="3 4">J2-2</strain>
    </source>
</reference>
<dbReference type="PANTHER" id="PTHR21340">
    <property type="entry name" value="DIADENOSINE 5,5-P1,P4-TETRAPHOSPHATE PYROPHOSPHOHYDROLASE MUTT"/>
    <property type="match status" value="1"/>
</dbReference>
<name>A0ABS5TBZ9_9ACTN</name>
<evidence type="ECO:0000256" key="1">
    <source>
        <dbReference type="ARBA" id="ARBA00022801"/>
    </source>
</evidence>
<organism evidence="3 4">
    <name type="scientific">Kineosporia corallincola</name>
    <dbReference type="NCBI Taxonomy" id="2835133"/>
    <lineage>
        <taxon>Bacteria</taxon>
        <taxon>Bacillati</taxon>
        <taxon>Actinomycetota</taxon>
        <taxon>Actinomycetes</taxon>
        <taxon>Kineosporiales</taxon>
        <taxon>Kineosporiaceae</taxon>
        <taxon>Kineosporia</taxon>
    </lineage>
</organism>
<dbReference type="InterPro" id="IPR020084">
    <property type="entry name" value="NUDIX_hydrolase_CS"/>
</dbReference>
<dbReference type="InterPro" id="IPR000086">
    <property type="entry name" value="NUDIX_hydrolase_dom"/>
</dbReference>
<keyword evidence="1" id="KW-0378">Hydrolase</keyword>
<feature type="domain" description="Nudix hydrolase" evidence="2">
    <location>
        <begin position="51"/>
        <end position="187"/>
    </location>
</feature>
<sequence>MQPDDLHTTITRLAADLTPHDEIAHQHRTITLDWLAGTQDIYRRAKPATPTPHLVSYFLLVDRPARSVLLCDHLKARLWLPTGGHVEPGEHPYATVEREITEELGITATPDPVHGRRPFLLTATQTRDTPENQHTDISFWFALAASTTQQLHPDPAEFAAIRWWPVNEIRATDPVRFDPHLGRALDALNLEA</sequence>
<dbReference type="SUPFAM" id="SSF55811">
    <property type="entry name" value="Nudix"/>
    <property type="match status" value="1"/>
</dbReference>
<comment type="caution">
    <text evidence="3">The sequence shown here is derived from an EMBL/GenBank/DDBJ whole genome shotgun (WGS) entry which is preliminary data.</text>
</comment>
<evidence type="ECO:0000313" key="3">
    <source>
        <dbReference type="EMBL" id="MBT0768368.1"/>
    </source>
</evidence>
<dbReference type="CDD" id="cd03674">
    <property type="entry name" value="NUDIX_Hydrolase"/>
    <property type="match status" value="1"/>
</dbReference>
<accession>A0ABS5TBZ9</accession>
<dbReference type="InterPro" id="IPR051325">
    <property type="entry name" value="Nudix_hydrolase_domain"/>
</dbReference>
<dbReference type="Gene3D" id="3.90.79.10">
    <property type="entry name" value="Nucleoside Triphosphate Pyrophosphohydrolase"/>
    <property type="match status" value="1"/>
</dbReference>
<dbReference type="PANTHER" id="PTHR21340:SF0">
    <property type="entry name" value="BIS(5'-NUCLEOSYL)-TETRAPHOSPHATASE [ASYMMETRICAL]"/>
    <property type="match status" value="1"/>
</dbReference>
<dbReference type="Proteomes" id="UP001197247">
    <property type="component" value="Unassembled WGS sequence"/>
</dbReference>
<dbReference type="RefSeq" id="WP_214154667.1">
    <property type="nucleotide sequence ID" value="NZ_JAHBAY010000002.1"/>
</dbReference>
<evidence type="ECO:0000259" key="2">
    <source>
        <dbReference type="PROSITE" id="PS51462"/>
    </source>
</evidence>
<gene>
    <name evidence="3" type="ORF">KIH74_05500</name>
</gene>
<dbReference type="Pfam" id="PF00293">
    <property type="entry name" value="NUDIX"/>
    <property type="match status" value="1"/>
</dbReference>
<proteinExistence type="predicted"/>
<protein>
    <submittedName>
        <fullName evidence="3">NUDIX domain-containing protein</fullName>
    </submittedName>
</protein>
<dbReference type="EMBL" id="JAHBAY010000002">
    <property type="protein sequence ID" value="MBT0768368.1"/>
    <property type="molecule type" value="Genomic_DNA"/>
</dbReference>
<dbReference type="PROSITE" id="PS51462">
    <property type="entry name" value="NUDIX"/>
    <property type="match status" value="1"/>
</dbReference>
<evidence type="ECO:0000313" key="4">
    <source>
        <dbReference type="Proteomes" id="UP001197247"/>
    </source>
</evidence>
<dbReference type="InterPro" id="IPR015797">
    <property type="entry name" value="NUDIX_hydrolase-like_dom_sf"/>
</dbReference>
<keyword evidence="4" id="KW-1185">Reference proteome</keyword>